<accession>A0A1M6DYJ1</accession>
<dbReference type="AlphaFoldDB" id="A0A1M6DYJ1"/>
<organism evidence="1 2">
    <name type="scientific">Cruoricaptor ignavus</name>
    <dbReference type="NCBI Taxonomy" id="1118202"/>
    <lineage>
        <taxon>Bacteria</taxon>
        <taxon>Pseudomonadati</taxon>
        <taxon>Bacteroidota</taxon>
        <taxon>Flavobacteriia</taxon>
        <taxon>Flavobacteriales</taxon>
        <taxon>Weeksellaceae</taxon>
        <taxon>Cruoricaptor</taxon>
    </lineage>
</organism>
<keyword evidence="2" id="KW-1185">Reference proteome</keyword>
<sequence>MKFLISLFAAFTILLQVSTEELRSFYPKASESHQNAKTFVEMAERSNASDVAGKAYKAAAKVILSKFEKGAGRKEMISGGIKSLESLIAANPRNTELRVIRMSLQENLPGIVGYKKNLAEDKKFILEHYKSENKRTQQLIRDFSEYSKTMTPTEKAMLK</sequence>
<dbReference type="RefSeq" id="WP_073179204.1">
    <property type="nucleotide sequence ID" value="NZ_FQYI01000004.1"/>
</dbReference>
<proteinExistence type="predicted"/>
<protein>
    <submittedName>
        <fullName evidence="1">Uncharacterized protein</fullName>
    </submittedName>
</protein>
<dbReference type="OrthoDB" id="663842at2"/>
<gene>
    <name evidence="1" type="ORF">SAMN05443429_104149</name>
</gene>
<evidence type="ECO:0000313" key="2">
    <source>
        <dbReference type="Proteomes" id="UP000184335"/>
    </source>
</evidence>
<dbReference type="EMBL" id="FQYI01000004">
    <property type="protein sequence ID" value="SHI78296.1"/>
    <property type="molecule type" value="Genomic_DNA"/>
</dbReference>
<name>A0A1M6DYJ1_9FLAO</name>
<evidence type="ECO:0000313" key="1">
    <source>
        <dbReference type="EMBL" id="SHI78296.1"/>
    </source>
</evidence>
<reference evidence="1 2" key="1">
    <citation type="submission" date="2016-11" db="EMBL/GenBank/DDBJ databases">
        <authorList>
            <person name="Jaros S."/>
            <person name="Januszkiewicz K."/>
            <person name="Wedrychowicz H."/>
        </authorList>
    </citation>
    <scope>NUCLEOTIDE SEQUENCE [LARGE SCALE GENOMIC DNA]</scope>
    <source>
        <strain evidence="1 2">DSM 25479</strain>
    </source>
</reference>
<dbReference type="STRING" id="1118202.SAMN05443429_104149"/>
<dbReference type="Proteomes" id="UP000184335">
    <property type="component" value="Unassembled WGS sequence"/>
</dbReference>